<dbReference type="Pfam" id="PF06477">
    <property type="entry name" value="DUF1091"/>
    <property type="match status" value="2"/>
</dbReference>
<reference evidence="3 4" key="1">
    <citation type="journal article" date="2015" name="Nat. Commun.">
        <title>Lucilia cuprina genome unlocks parasitic fly biology to underpin future interventions.</title>
        <authorList>
            <person name="Anstead C.A."/>
            <person name="Korhonen P.K."/>
            <person name="Young N.D."/>
            <person name="Hall R.S."/>
            <person name="Jex A.R."/>
            <person name="Murali S.C."/>
            <person name="Hughes D.S."/>
            <person name="Lee S.F."/>
            <person name="Perry T."/>
            <person name="Stroehlein A.J."/>
            <person name="Ansell B.R."/>
            <person name="Breugelmans B."/>
            <person name="Hofmann A."/>
            <person name="Qu J."/>
            <person name="Dugan S."/>
            <person name="Lee S.L."/>
            <person name="Chao H."/>
            <person name="Dinh H."/>
            <person name="Han Y."/>
            <person name="Doddapaneni H.V."/>
            <person name="Worley K.C."/>
            <person name="Muzny D.M."/>
            <person name="Ioannidis P."/>
            <person name="Waterhouse R.M."/>
            <person name="Zdobnov E.M."/>
            <person name="James P.J."/>
            <person name="Bagnall N.H."/>
            <person name="Kotze A.C."/>
            <person name="Gibbs R.A."/>
            <person name="Richards S."/>
            <person name="Batterham P."/>
            <person name="Gasser R.B."/>
        </authorList>
    </citation>
    <scope>NUCLEOTIDE SEQUENCE [LARGE SCALE GENOMIC DNA]</scope>
    <source>
        <strain evidence="3 4">LS</strain>
        <tissue evidence="3">Full body</tissue>
    </source>
</reference>
<dbReference type="PANTHER" id="PTHR20898">
    <property type="entry name" value="DAEDALUS ON 3-RELATED-RELATED"/>
    <property type="match status" value="1"/>
</dbReference>
<dbReference type="Proteomes" id="UP000037069">
    <property type="component" value="Unassembled WGS sequence"/>
</dbReference>
<keyword evidence="1" id="KW-0812">Transmembrane</keyword>
<keyword evidence="1" id="KW-0472">Membrane</keyword>
<organism evidence="3 4">
    <name type="scientific">Lucilia cuprina</name>
    <name type="common">Green bottle fly</name>
    <name type="synonym">Australian sheep blowfly</name>
    <dbReference type="NCBI Taxonomy" id="7375"/>
    <lineage>
        <taxon>Eukaryota</taxon>
        <taxon>Metazoa</taxon>
        <taxon>Ecdysozoa</taxon>
        <taxon>Arthropoda</taxon>
        <taxon>Hexapoda</taxon>
        <taxon>Insecta</taxon>
        <taxon>Pterygota</taxon>
        <taxon>Neoptera</taxon>
        <taxon>Endopterygota</taxon>
        <taxon>Diptera</taxon>
        <taxon>Brachycera</taxon>
        <taxon>Muscomorpha</taxon>
        <taxon>Oestroidea</taxon>
        <taxon>Calliphoridae</taxon>
        <taxon>Luciliinae</taxon>
        <taxon>Lucilia</taxon>
    </lineage>
</organism>
<evidence type="ECO:0000256" key="1">
    <source>
        <dbReference type="SAM" id="Phobius"/>
    </source>
</evidence>
<dbReference type="PANTHER" id="PTHR20898:SF0">
    <property type="entry name" value="DAEDALUS ON 3-RELATED"/>
    <property type="match status" value="1"/>
</dbReference>
<proteinExistence type="predicted"/>
<dbReference type="OrthoDB" id="7834078at2759"/>
<comment type="caution">
    <text evidence="3">The sequence shown here is derived from an EMBL/GenBank/DDBJ whole genome shotgun (WGS) entry which is preliminary data.</text>
</comment>
<feature type="transmembrane region" description="Helical" evidence="1">
    <location>
        <begin position="195"/>
        <end position="214"/>
    </location>
</feature>
<feature type="signal peptide" evidence="2">
    <location>
        <begin position="1"/>
        <end position="26"/>
    </location>
</feature>
<evidence type="ECO:0000256" key="2">
    <source>
        <dbReference type="SAM" id="SignalP"/>
    </source>
</evidence>
<dbReference type="OMA" id="GYRPFLW"/>
<dbReference type="EMBL" id="JRES01001567">
    <property type="protein sequence ID" value="KNC21926.1"/>
    <property type="molecule type" value="Genomic_DNA"/>
</dbReference>
<protein>
    <recommendedName>
        <fullName evidence="5">Phosphatidylinositol-glycan biosynthesis class X protein</fullName>
    </recommendedName>
</protein>
<feature type="chain" id="PRO_5005535022" description="Phosphatidylinositol-glycan biosynthesis class X protein" evidence="2">
    <location>
        <begin position="27"/>
        <end position="366"/>
    </location>
</feature>
<sequence>MCHNNLHYNITHLLLALVLFLPPVLLFSKFTNLHCEDHDLKFSRFEKCKLVVLRRGLVVMNIHVSLYQTPVTNISINVGLYKRANGYRPFLWNISQDACLFFARQNRFPVLKFMLDLITEHSNINHTCPYNNDVIVKDLYLDSKYFKLMPFPVGQYMYKINVFVYNDLKVTVSAYQHFLLQLKLFGQHTMCRQQVYFRFLLISIFFLPHVSMFAKFTNIKCEDHDLKFSHFEKCNLKVLRRSVVALNIHVNLYRTPVTNSTINVGFYKRANGYRPFLWNITEDVCQFFDRRSRYPVLKFTFNFFWKYSNLNQTCPFKQDIIVKDLILEDKYFQMARFPVGQYLFKMKVFAYNDLKATVSVLKMDSE</sequence>
<dbReference type="AlphaFoldDB" id="A0A0L0BPJ6"/>
<evidence type="ECO:0000313" key="3">
    <source>
        <dbReference type="EMBL" id="KNC21926.1"/>
    </source>
</evidence>
<gene>
    <name evidence="3" type="ORF">FF38_12130</name>
</gene>
<keyword evidence="2" id="KW-0732">Signal</keyword>
<name>A0A0L0BPJ6_LUCCU</name>
<dbReference type="InterPro" id="IPR010512">
    <property type="entry name" value="DUF1091"/>
</dbReference>
<accession>A0A0L0BPJ6</accession>
<keyword evidence="1" id="KW-1133">Transmembrane helix</keyword>
<evidence type="ECO:0000313" key="4">
    <source>
        <dbReference type="Proteomes" id="UP000037069"/>
    </source>
</evidence>
<dbReference type="SMART" id="SM00697">
    <property type="entry name" value="DM8"/>
    <property type="match status" value="2"/>
</dbReference>
<evidence type="ECO:0008006" key="5">
    <source>
        <dbReference type="Google" id="ProtNLM"/>
    </source>
</evidence>
<keyword evidence="4" id="KW-1185">Reference proteome</keyword>